<comment type="caution">
    <text evidence="1">The sequence shown here is derived from an EMBL/GenBank/DDBJ whole genome shotgun (WGS) entry which is preliminary data.</text>
</comment>
<dbReference type="AlphaFoldDB" id="A0A419Q6C1"/>
<keyword evidence="2" id="KW-1185">Reference proteome</keyword>
<evidence type="ECO:0000313" key="1">
    <source>
        <dbReference type="EMBL" id="KAG5453161.1"/>
    </source>
</evidence>
<name>A0A419Q6C1_CLOSI</name>
<organism evidence="1 2">
    <name type="scientific">Clonorchis sinensis</name>
    <name type="common">Chinese liver fluke</name>
    <dbReference type="NCBI Taxonomy" id="79923"/>
    <lineage>
        <taxon>Eukaryota</taxon>
        <taxon>Metazoa</taxon>
        <taxon>Spiralia</taxon>
        <taxon>Lophotrochozoa</taxon>
        <taxon>Platyhelminthes</taxon>
        <taxon>Trematoda</taxon>
        <taxon>Digenea</taxon>
        <taxon>Opisthorchiida</taxon>
        <taxon>Opisthorchiata</taxon>
        <taxon>Opisthorchiidae</taxon>
        <taxon>Clonorchis</taxon>
    </lineage>
</organism>
<gene>
    <name evidence="1" type="ORF">CSKR_106989</name>
</gene>
<accession>A0A419Q6C1</accession>
<dbReference type="InParanoid" id="A0A419Q6C1"/>
<dbReference type="EMBL" id="NIRI02000013">
    <property type="protein sequence ID" value="KAG5453161.1"/>
    <property type="molecule type" value="Genomic_DNA"/>
</dbReference>
<sequence>MPLGHPHLDKKANRVWLKGPTAGEQCLAGNAKALPFLLGKSPHVPTPNLEEQETVFLTPPVIDQLGMKDSVHVAEVRKPTHHGGVQSLRNGLVKTIIKGSSGISEPLASNRRSSPGSSHLHHNLGITIFNHYAIPTVSLAQGPGWRGLAADGLAKQGEAP</sequence>
<protein>
    <submittedName>
        <fullName evidence="1">Uncharacterized protein</fullName>
    </submittedName>
</protein>
<reference evidence="1 2" key="2">
    <citation type="journal article" date="2021" name="Genomics">
        <title>High-quality reference genome for Clonorchis sinensis.</title>
        <authorList>
            <person name="Young N.D."/>
            <person name="Stroehlein A.J."/>
            <person name="Kinkar L."/>
            <person name="Wang T."/>
            <person name="Sohn W.M."/>
            <person name="Chang B.C.H."/>
            <person name="Kaur P."/>
            <person name="Weisz D."/>
            <person name="Dudchenko O."/>
            <person name="Aiden E.L."/>
            <person name="Korhonen P.K."/>
            <person name="Gasser R.B."/>
        </authorList>
    </citation>
    <scope>NUCLEOTIDE SEQUENCE [LARGE SCALE GENOMIC DNA]</scope>
    <source>
        <strain evidence="1">Cs-k2</strain>
    </source>
</reference>
<proteinExistence type="predicted"/>
<evidence type="ECO:0000313" key="2">
    <source>
        <dbReference type="Proteomes" id="UP000286415"/>
    </source>
</evidence>
<dbReference type="Proteomes" id="UP000286415">
    <property type="component" value="Unassembled WGS sequence"/>
</dbReference>
<reference evidence="1 2" key="1">
    <citation type="journal article" date="2018" name="Biotechnol. Adv.">
        <title>Improved genomic resources and new bioinformatic workflow for the carcinogenic parasite Clonorchis sinensis: Biotechnological implications.</title>
        <authorList>
            <person name="Wang D."/>
            <person name="Korhonen P.K."/>
            <person name="Gasser R.B."/>
            <person name="Young N.D."/>
        </authorList>
    </citation>
    <scope>NUCLEOTIDE SEQUENCE [LARGE SCALE GENOMIC DNA]</scope>
    <source>
        <strain evidence="1">Cs-k2</strain>
    </source>
</reference>